<dbReference type="EMBL" id="LGRX02009116">
    <property type="protein sequence ID" value="KAK3272172.1"/>
    <property type="molecule type" value="Genomic_DNA"/>
</dbReference>
<keyword evidence="2" id="KW-1185">Reference proteome</keyword>
<proteinExistence type="predicted"/>
<evidence type="ECO:0000313" key="2">
    <source>
        <dbReference type="Proteomes" id="UP001190700"/>
    </source>
</evidence>
<dbReference type="AlphaFoldDB" id="A0AAE0G6F0"/>
<reference evidence="1 2" key="1">
    <citation type="journal article" date="2015" name="Genome Biol. Evol.">
        <title>Comparative Genomics of a Bacterivorous Green Alga Reveals Evolutionary Causalities and Consequences of Phago-Mixotrophic Mode of Nutrition.</title>
        <authorList>
            <person name="Burns J.A."/>
            <person name="Paasch A."/>
            <person name="Narechania A."/>
            <person name="Kim E."/>
        </authorList>
    </citation>
    <scope>NUCLEOTIDE SEQUENCE [LARGE SCALE GENOMIC DNA]</scope>
    <source>
        <strain evidence="1 2">PLY_AMNH</strain>
    </source>
</reference>
<protein>
    <submittedName>
        <fullName evidence="1">Uncharacterized protein</fullName>
    </submittedName>
</protein>
<comment type="caution">
    <text evidence="1">The sequence shown here is derived from an EMBL/GenBank/DDBJ whole genome shotgun (WGS) entry which is preliminary data.</text>
</comment>
<dbReference type="Proteomes" id="UP001190700">
    <property type="component" value="Unassembled WGS sequence"/>
</dbReference>
<gene>
    <name evidence="1" type="ORF">CYMTET_19524</name>
</gene>
<name>A0AAE0G6F0_9CHLO</name>
<organism evidence="1 2">
    <name type="scientific">Cymbomonas tetramitiformis</name>
    <dbReference type="NCBI Taxonomy" id="36881"/>
    <lineage>
        <taxon>Eukaryota</taxon>
        <taxon>Viridiplantae</taxon>
        <taxon>Chlorophyta</taxon>
        <taxon>Pyramimonadophyceae</taxon>
        <taxon>Pyramimonadales</taxon>
        <taxon>Pyramimonadaceae</taxon>
        <taxon>Cymbomonas</taxon>
    </lineage>
</organism>
<evidence type="ECO:0000313" key="1">
    <source>
        <dbReference type="EMBL" id="KAK3272172.1"/>
    </source>
</evidence>
<accession>A0AAE0G6F0</accession>
<sequence length="155" mass="17961">MERGYLKEGVKLDLDKLKDVLNKRPLQMNENCRKEAETSAAFSSNTLRSDTLWESPTNLELVCCPKDEVEAMLSEIADLLRHPLSDVDKVTEDEDFLKSKSSERHLQRKSVAEFLVQAGVLVQAESELKENLKKIEEKQRRLVFLLHAFRRQNFD</sequence>